<dbReference type="OrthoDB" id="258495at2759"/>
<evidence type="ECO:0000256" key="1">
    <source>
        <dbReference type="PIRNR" id="PIRNR000962"/>
    </source>
</evidence>
<keyword evidence="4" id="KW-1185">Reference proteome</keyword>
<dbReference type="Gene3D" id="3.60.15.10">
    <property type="entry name" value="Ribonuclease Z/Hydroxyacylglutathione hydrolase-like"/>
    <property type="match status" value="1"/>
</dbReference>
<feature type="region of interest" description="Disordered" evidence="2">
    <location>
        <begin position="214"/>
        <end position="238"/>
    </location>
</feature>
<gene>
    <name evidence="3" type="ORF">CLIB1423_01S08086</name>
</gene>
<proteinExistence type="inferred from homology"/>
<evidence type="ECO:0000256" key="2">
    <source>
        <dbReference type="SAM" id="MobiDB-lite"/>
    </source>
</evidence>
<dbReference type="InterPro" id="IPR000396">
    <property type="entry name" value="Pdiesterase2"/>
</dbReference>
<keyword evidence="1" id="KW-0378">Hydrolase</keyword>
<dbReference type="EMBL" id="CAKXYY010000001">
    <property type="protein sequence ID" value="CAH2350349.1"/>
    <property type="molecule type" value="Genomic_DNA"/>
</dbReference>
<dbReference type="Pfam" id="PF02112">
    <property type="entry name" value="PDEase_II"/>
    <property type="match status" value="1"/>
</dbReference>
<comment type="similarity">
    <text evidence="1">Belongs to the cyclic nucleotide phosphodiesterase class-II family.</text>
</comment>
<dbReference type="Proteomes" id="UP000837801">
    <property type="component" value="Unassembled WGS sequence"/>
</dbReference>
<dbReference type="GO" id="GO:0047555">
    <property type="term" value="F:3',5'-cyclic-GMP phosphodiesterase activity"/>
    <property type="evidence" value="ECO:0007669"/>
    <property type="project" value="TreeGrafter"/>
</dbReference>
<accession>A0A9P0QJL6</accession>
<evidence type="ECO:0000313" key="4">
    <source>
        <dbReference type="Proteomes" id="UP000837801"/>
    </source>
</evidence>
<evidence type="ECO:0000313" key="3">
    <source>
        <dbReference type="EMBL" id="CAH2350349.1"/>
    </source>
</evidence>
<comment type="caution">
    <text evidence="3">The sequence shown here is derived from an EMBL/GenBank/DDBJ whole genome shotgun (WGS) entry which is preliminary data.</text>
</comment>
<dbReference type="InterPro" id="IPR036866">
    <property type="entry name" value="RibonucZ/Hydroxyglut_hydro"/>
</dbReference>
<sequence length="391" mass="43563">MLDITFLGTSGGPIEGATCAILVKPSVISYDSILNESLQDELLCIDAGSGIYSLSEIIYNEQENNQPYSRCKNLYPESMEVDQYIDPKLLLTPFKDLHQSSPFKLACKIFENMNHYLITHPHLDHISALAINSAGFKPNNSQKKVIGSANTVNSLQDYIFNGIIWPNMPSFNIIKLVTMDYWVKSQVGPNYEITMFNLSHGKIKNNLCSTVVNERKSDTDSPKTPASRSGSPNVNGGDQTYESSAFLITYKSESTSILVFGDFESDLISKSTKNFQIWHHIAPLITSKSLSAVILECSSCSSSSHIELYGHLMPLHLIKELDSLASECRRINPTLTKPLKGFNIIVNHVKESADGQFDPRRKVQEDLERLNEEYDLGVKFSIALGGVTIRI</sequence>
<name>A0A9P0QJL6_9ASCO</name>
<dbReference type="GO" id="GO:0004115">
    <property type="term" value="F:3',5'-cyclic-AMP phosphodiesterase activity"/>
    <property type="evidence" value="ECO:0007669"/>
    <property type="project" value="UniProtKB-UniRule"/>
</dbReference>
<dbReference type="CDD" id="cd07735">
    <property type="entry name" value="class_II_PDE_MBL-fold"/>
    <property type="match status" value="1"/>
</dbReference>
<dbReference type="SUPFAM" id="SSF56281">
    <property type="entry name" value="Metallo-hydrolase/oxidoreductase"/>
    <property type="match status" value="1"/>
</dbReference>
<dbReference type="GO" id="GO:0006198">
    <property type="term" value="P:cAMP catabolic process"/>
    <property type="evidence" value="ECO:0007669"/>
    <property type="project" value="UniProtKB-UniRule"/>
</dbReference>
<feature type="compositionally biased region" description="Polar residues" evidence="2">
    <location>
        <begin position="222"/>
        <end position="238"/>
    </location>
</feature>
<dbReference type="PANTHER" id="PTHR28283">
    <property type="entry name" value="3',5'-CYCLIC-NUCLEOTIDE PHOSPHODIESTERASE 1"/>
    <property type="match status" value="1"/>
</dbReference>
<protein>
    <submittedName>
        <fullName evidence="3">3',5'-cyclic-nucleotide phosphodiesterase 1</fullName>
    </submittedName>
</protein>
<keyword evidence="1" id="KW-0114">cAMP</keyword>
<dbReference type="PANTHER" id="PTHR28283:SF1">
    <property type="entry name" value="3',5'-CYCLIC-NUCLEOTIDE PHOSPHODIESTERASE 1"/>
    <property type="match status" value="1"/>
</dbReference>
<dbReference type="PRINTS" id="PR00388">
    <property type="entry name" value="PDIESTERASE2"/>
</dbReference>
<dbReference type="GO" id="GO:1902660">
    <property type="term" value="P:negative regulation of glucose mediated signaling pathway"/>
    <property type="evidence" value="ECO:0007669"/>
    <property type="project" value="TreeGrafter"/>
</dbReference>
<reference evidence="3" key="1">
    <citation type="submission" date="2022-03" db="EMBL/GenBank/DDBJ databases">
        <authorList>
            <person name="Legras J.-L."/>
            <person name="Devillers H."/>
            <person name="Grondin C."/>
        </authorList>
    </citation>
    <scope>NUCLEOTIDE SEQUENCE</scope>
    <source>
        <strain evidence="3">CLIB 1423</strain>
    </source>
</reference>
<dbReference type="AlphaFoldDB" id="A0A9P0QJL6"/>
<dbReference type="PIRSF" id="PIRSF000962">
    <property type="entry name" value="Cyc_nuc_PDEase"/>
    <property type="match status" value="1"/>
</dbReference>
<organism evidence="3 4">
    <name type="scientific">[Candida] railenensis</name>
    <dbReference type="NCBI Taxonomy" id="45579"/>
    <lineage>
        <taxon>Eukaryota</taxon>
        <taxon>Fungi</taxon>
        <taxon>Dikarya</taxon>
        <taxon>Ascomycota</taxon>
        <taxon>Saccharomycotina</taxon>
        <taxon>Pichiomycetes</taxon>
        <taxon>Debaryomycetaceae</taxon>
        <taxon>Kurtzmaniella</taxon>
    </lineage>
</organism>